<keyword evidence="4" id="KW-1185">Reference proteome</keyword>
<gene>
    <name evidence="3" type="ORF">P0O15_07370</name>
</gene>
<comment type="caution">
    <text evidence="3">The sequence shown here is derived from an EMBL/GenBank/DDBJ whole genome shotgun (WGS) entry which is preliminary data.</text>
</comment>
<dbReference type="InterPro" id="IPR001434">
    <property type="entry name" value="OmcB-like_DUF11"/>
</dbReference>
<feature type="domain" description="DUF11" evidence="2">
    <location>
        <begin position="75"/>
        <end position="173"/>
    </location>
</feature>
<evidence type="ECO:0000313" key="4">
    <source>
        <dbReference type="Proteomes" id="UP001220010"/>
    </source>
</evidence>
<dbReference type="Proteomes" id="UP001220010">
    <property type="component" value="Unassembled WGS sequence"/>
</dbReference>
<evidence type="ECO:0000256" key="1">
    <source>
        <dbReference type="SAM" id="MobiDB-lite"/>
    </source>
</evidence>
<feature type="region of interest" description="Disordered" evidence="1">
    <location>
        <begin position="1"/>
        <end position="27"/>
    </location>
</feature>
<name>A0ABT5X8F5_9EURY</name>
<reference evidence="3 4" key="1">
    <citation type="submission" date="2023-03" db="EMBL/GenBank/DDBJ databases">
        <title>WGS of Methanotrichaceae archaeon Mx.</title>
        <authorList>
            <person name="Sorokin D.Y."/>
            <person name="Merkel A.Y."/>
        </authorList>
    </citation>
    <scope>NUCLEOTIDE SEQUENCE [LARGE SCALE GENOMIC DNA]</scope>
    <source>
        <strain evidence="3 4">Mx</strain>
    </source>
</reference>
<feature type="non-terminal residue" evidence="3">
    <location>
        <position position="1"/>
    </location>
</feature>
<protein>
    <recommendedName>
        <fullName evidence="2">DUF11 domain-containing protein</fullName>
    </recommendedName>
</protein>
<evidence type="ECO:0000313" key="3">
    <source>
        <dbReference type="EMBL" id="MDF0590985.1"/>
    </source>
</evidence>
<proteinExistence type="predicted"/>
<dbReference type="EMBL" id="JARFPK010000023">
    <property type="protein sequence ID" value="MDF0590985.1"/>
    <property type="molecule type" value="Genomic_DNA"/>
</dbReference>
<evidence type="ECO:0000259" key="2">
    <source>
        <dbReference type="Pfam" id="PF01345"/>
    </source>
</evidence>
<sequence length="245" mass="25562">TDGREGRPPGSPAGPRVPEGGKGRGSARRIANLAGRAGPSRWGGGSGYGGGSEGTCASNYSALEMRWLTCCPEEISVVKTAEVDPDNPMAVRYTVEIENEAGATRAATVTDHLPREMTLLSSSPEVSSIRDGVVVWHLPEIAPRQKATIEFTALAPFPGRYTNVVEVDARSVDGPVVEPVYVASVVQVGASDDCEATGCGIWQPPAWNFHHSGYDPDPDTDLIACELLTSSAGCTASGCPISPGP</sequence>
<accession>A0ABT5X8F5</accession>
<organism evidence="3 4">
    <name type="scientific">Candidatus Methanocrinis natronophilus</name>
    <dbReference type="NCBI Taxonomy" id="3033396"/>
    <lineage>
        <taxon>Archaea</taxon>
        <taxon>Methanobacteriati</taxon>
        <taxon>Methanobacteriota</taxon>
        <taxon>Stenosarchaea group</taxon>
        <taxon>Methanomicrobia</taxon>
        <taxon>Methanotrichales</taxon>
        <taxon>Methanotrichaceae</taxon>
        <taxon>Methanocrinis</taxon>
    </lineage>
</organism>
<dbReference type="Pfam" id="PF01345">
    <property type="entry name" value="DUF11"/>
    <property type="match status" value="1"/>
</dbReference>